<evidence type="ECO:0000313" key="2">
    <source>
        <dbReference type="EMBL" id="VCW69871.1"/>
    </source>
</evidence>
<name>A0A9X9LJP4_GULGU</name>
<gene>
    <name evidence="2" type="ORF">BN2614_LOCUS1</name>
</gene>
<feature type="region of interest" description="Disordered" evidence="1">
    <location>
        <begin position="1"/>
        <end position="53"/>
    </location>
</feature>
<dbReference type="EMBL" id="CYRY02005444">
    <property type="protein sequence ID" value="VCW69871.1"/>
    <property type="molecule type" value="Genomic_DNA"/>
</dbReference>
<organism evidence="2 3">
    <name type="scientific">Gulo gulo</name>
    <name type="common">Wolverine</name>
    <name type="synonym">Gluton</name>
    <dbReference type="NCBI Taxonomy" id="48420"/>
    <lineage>
        <taxon>Eukaryota</taxon>
        <taxon>Metazoa</taxon>
        <taxon>Chordata</taxon>
        <taxon>Craniata</taxon>
        <taxon>Vertebrata</taxon>
        <taxon>Euteleostomi</taxon>
        <taxon>Mammalia</taxon>
        <taxon>Eutheria</taxon>
        <taxon>Laurasiatheria</taxon>
        <taxon>Carnivora</taxon>
        <taxon>Caniformia</taxon>
        <taxon>Musteloidea</taxon>
        <taxon>Mustelidae</taxon>
        <taxon>Guloninae</taxon>
        <taxon>Gulo</taxon>
    </lineage>
</organism>
<dbReference type="AlphaFoldDB" id="A0A9X9LJP4"/>
<dbReference type="Proteomes" id="UP000269945">
    <property type="component" value="Unassembled WGS sequence"/>
</dbReference>
<evidence type="ECO:0000313" key="3">
    <source>
        <dbReference type="Proteomes" id="UP000269945"/>
    </source>
</evidence>
<keyword evidence="3" id="KW-1185">Reference proteome</keyword>
<proteinExistence type="predicted"/>
<comment type="caution">
    <text evidence="2">The sequence shown here is derived from an EMBL/GenBank/DDBJ whole genome shotgun (WGS) entry which is preliminary data.</text>
</comment>
<protein>
    <submittedName>
        <fullName evidence="2">Uncharacterized protein</fullName>
    </submittedName>
</protein>
<feature type="region of interest" description="Disordered" evidence="1">
    <location>
        <begin position="86"/>
        <end position="174"/>
    </location>
</feature>
<sequence>MSIPSAMLGPESNSDPLRAPPNMSRGGSRLGWPSLLSELGPGPPGAGAVRKGGHYRSQLRGGQELLELLELLLLLLQEMPLLLREAEAGGQDTDHGKGQGNTPLPPRPLPSSQTPSVPGGKRGLCGFRAGLWRHRASSETTRKETSSMEELSQKGNQDWGCKKETGFCPRRAHP</sequence>
<reference evidence="2 3" key="1">
    <citation type="submission" date="2018-10" db="EMBL/GenBank/DDBJ databases">
        <authorList>
            <person name="Ekblom R."/>
            <person name="Jareborg N."/>
        </authorList>
    </citation>
    <scope>NUCLEOTIDE SEQUENCE [LARGE SCALE GENOMIC DNA]</scope>
    <source>
        <tissue evidence="2">Muscle</tissue>
    </source>
</reference>
<feature type="compositionally biased region" description="Basic and acidic residues" evidence="1">
    <location>
        <begin position="136"/>
        <end position="146"/>
    </location>
</feature>
<feature type="non-terminal residue" evidence="2">
    <location>
        <position position="174"/>
    </location>
</feature>
<feature type="compositionally biased region" description="Low complexity" evidence="1">
    <location>
        <begin position="30"/>
        <end position="40"/>
    </location>
</feature>
<accession>A0A9X9LJP4</accession>
<evidence type="ECO:0000256" key="1">
    <source>
        <dbReference type="SAM" id="MobiDB-lite"/>
    </source>
</evidence>
<feature type="compositionally biased region" description="Basic and acidic residues" evidence="1">
    <location>
        <begin position="86"/>
        <end position="97"/>
    </location>
</feature>